<feature type="compositionally biased region" description="Basic residues" evidence="1">
    <location>
        <begin position="247"/>
        <end position="264"/>
    </location>
</feature>
<feature type="compositionally biased region" description="Basic residues" evidence="1">
    <location>
        <begin position="184"/>
        <end position="193"/>
    </location>
</feature>
<feature type="region of interest" description="Disordered" evidence="1">
    <location>
        <begin position="163"/>
        <end position="272"/>
    </location>
</feature>
<dbReference type="EMBL" id="HBIV01009626">
    <property type="protein sequence ID" value="CAE0655111.1"/>
    <property type="molecule type" value="Transcribed_RNA"/>
</dbReference>
<gene>
    <name evidence="2" type="ORF">LGLO00237_LOCUS7288</name>
</gene>
<name>A0A7S3YL69_9EUKA</name>
<proteinExistence type="predicted"/>
<dbReference type="AlphaFoldDB" id="A0A7S3YL69"/>
<accession>A0A7S3YL69</accession>
<evidence type="ECO:0000256" key="1">
    <source>
        <dbReference type="SAM" id="MobiDB-lite"/>
    </source>
</evidence>
<sequence>MLCEPLLQKQNDAKAAKATGKLVKPGITRRRITVDIRLLNHEELYRRRGDYFTCLVATCFRARMKANVRRKVGRKIAEGLAKKGVQSDLEFSGDDDDGVVPEIRVILRHLNVVKQLAIKSFVKQNIEAALKKNEVEFEIKVHRVLYSSCMDGQWIESAKLKALAAQEHPPPPPDDSSYQNATHSHTKSHRHSSRTNSDALAVADDDDDSSSCYAFASSGRGSYRSSSWRAGSSSATNGNGTGSGKLQHWRRSHAKKHGNKKNRRLSSIVVDR</sequence>
<reference evidence="2" key="1">
    <citation type="submission" date="2021-01" db="EMBL/GenBank/DDBJ databases">
        <authorList>
            <person name="Corre E."/>
            <person name="Pelletier E."/>
            <person name="Niang G."/>
            <person name="Scheremetjew M."/>
            <person name="Finn R."/>
            <person name="Kale V."/>
            <person name="Holt S."/>
            <person name="Cochrane G."/>
            <person name="Meng A."/>
            <person name="Brown T."/>
            <person name="Cohen L."/>
        </authorList>
    </citation>
    <scope>NUCLEOTIDE SEQUENCE</scope>
    <source>
        <strain evidence="2">CCCM811</strain>
    </source>
</reference>
<protein>
    <submittedName>
        <fullName evidence="2">Uncharacterized protein</fullName>
    </submittedName>
</protein>
<organism evidence="2">
    <name type="scientific">Lotharella globosa</name>
    <dbReference type="NCBI Taxonomy" id="91324"/>
    <lineage>
        <taxon>Eukaryota</taxon>
        <taxon>Sar</taxon>
        <taxon>Rhizaria</taxon>
        <taxon>Cercozoa</taxon>
        <taxon>Chlorarachniophyceae</taxon>
        <taxon>Lotharella</taxon>
    </lineage>
</organism>
<evidence type="ECO:0000313" key="2">
    <source>
        <dbReference type="EMBL" id="CAE0655111.1"/>
    </source>
</evidence>
<feature type="compositionally biased region" description="Low complexity" evidence="1">
    <location>
        <begin position="210"/>
        <end position="238"/>
    </location>
</feature>